<organism evidence="2 3">
    <name type="scientific">Maritimibacter alkaliphilus HTCC2654</name>
    <dbReference type="NCBI Taxonomy" id="314271"/>
    <lineage>
        <taxon>Bacteria</taxon>
        <taxon>Pseudomonadati</taxon>
        <taxon>Pseudomonadota</taxon>
        <taxon>Alphaproteobacteria</taxon>
        <taxon>Rhodobacterales</taxon>
        <taxon>Roseobacteraceae</taxon>
        <taxon>Maritimibacter</taxon>
    </lineage>
</organism>
<dbReference type="EMBL" id="AAMT01000008">
    <property type="protein sequence ID" value="EAQ12537.1"/>
    <property type="molecule type" value="Genomic_DNA"/>
</dbReference>
<comment type="caution">
    <text evidence="2">The sequence shown here is derived from an EMBL/GenBank/DDBJ whole genome shotgun (WGS) entry which is preliminary data.</text>
</comment>
<dbReference type="Proteomes" id="UP000002931">
    <property type="component" value="Unassembled WGS sequence"/>
</dbReference>
<evidence type="ECO:0000313" key="3">
    <source>
        <dbReference type="Proteomes" id="UP000002931"/>
    </source>
</evidence>
<proteinExistence type="predicted"/>
<protein>
    <submittedName>
        <fullName evidence="2">Uncharacterized protein</fullName>
    </submittedName>
</protein>
<keyword evidence="3" id="KW-1185">Reference proteome</keyword>
<accession>A3VGY2</accession>
<evidence type="ECO:0000313" key="2">
    <source>
        <dbReference type="EMBL" id="EAQ12537.1"/>
    </source>
</evidence>
<dbReference type="HOGENOM" id="CLU_3253770_0_0_5"/>
<evidence type="ECO:0000256" key="1">
    <source>
        <dbReference type="SAM" id="MobiDB-lite"/>
    </source>
</evidence>
<name>A3VGY2_9RHOB</name>
<sequence length="42" mass="4609">MAAFKGGCGGHTTLSERNRQENNGFPLSQGGFPYSKECRFVE</sequence>
<dbReference type="AlphaFoldDB" id="A3VGY2"/>
<feature type="region of interest" description="Disordered" evidence="1">
    <location>
        <begin position="1"/>
        <end position="34"/>
    </location>
</feature>
<reference evidence="2 3" key="1">
    <citation type="journal article" date="2010" name="J. Bacteriol.">
        <title>Genome sequences of Pelagibaca bermudensis HTCC2601T and Maritimibacter alkaliphilus HTCC2654T, the type strains of two marine Roseobacter genera.</title>
        <authorList>
            <person name="Thrash J.C."/>
            <person name="Cho J.C."/>
            <person name="Ferriera S."/>
            <person name="Johnson J."/>
            <person name="Vergin K.L."/>
            <person name="Giovannoni S.J."/>
        </authorList>
    </citation>
    <scope>NUCLEOTIDE SEQUENCE [LARGE SCALE GENOMIC DNA]</scope>
    <source>
        <strain evidence="2 3">HTCC2654</strain>
    </source>
</reference>
<feature type="compositionally biased region" description="Gly residues" evidence="1">
    <location>
        <begin position="1"/>
        <end position="10"/>
    </location>
</feature>
<gene>
    <name evidence="2" type="ORF">RB2654_14665</name>
</gene>